<dbReference type="STRING" id="7395.A0A1A9VJZ4"/>
<dbReference type="PANTHER" id="PTHR10210">
    <property type="entry name" value="RIBOSE-PHOSPHATE DIPHOSPHOKINASE FAMILY MEMBER"/>
    <property type="match status" value="1"/>
</dbReference>
<dbReference type="GO" id="GO:0016301">
    <property type="term" value="F:kinase activity"/>
    <property type="evidence" value="ECO:0007669"/>
    <property type="project" value="UniProtKB-KW"/>
</dbReference>
<keyword evidence="6" id="KW-0547">Nucleotide-binding</keyword>
<dbReference type="GO" id="GO:0005524">
    <property type="term" value="F:ATP binding"/>
    <property type="evidence" value="ECO:0007669"/>
    <property type="project" value="UniProtKB-KW"/>
</dbReference>
<dbReference type="InterPro" id="IPR029099">
    <property type="entry name" value="Pribosyltran_N"/>
</dbReference>
<evidence type="ECO:0000256" key="8">
    <source>
        <dbReference type="ARBA" id="ARBA00022840"/>
    </source>
</evidence>
<dbReference type="FunFam" id="3.40.50.2020:FF:000007">
    <property type="entry name" value="Ribose-phosphate pyrophosphokinase"/>
    <property type="match status" value="1"/>
</dbReference>
<evidence type="ECO:0000256" key="12">
    <source>
        <dbReference type="RuleBase" id="RU004324"/>
    </source>
</evidence>
<reference evidence="15" key="1">
    <citation type="submission" date="2020-05" db="UniProtKB">
        <authorList>
            <consortium name="EnsemblMetazoa"/>
        </authorList>
    </citation>
    <scope>IDENTIFICATION</scope>
    <source>
        <strain evidence="15">TTRI</strain>
    </source>
</reference>
<keyword evidence="3" id="KW-0808">Transferase</keyword>
<dbReference type="GO" id="GO:0006450">
    <property type="term" value="P:regulation of translational fidelity"/>
    <property type="evidence" value="ECO:0007669"/>
    <property type="project" value="InterPro"/>
</dbReference>
<comment type="similarity">
    <text evidence="1 12">Belongs to the ribose-phosphate pyrophosphokinase family.</text>
</comment>
<evidence type="ECO:0000313" key="16">
    <source>
        <dbReference type="Proteomes" id="UP000078200"/>
    </source>
</evidence>
<dbReference type="GO" id="GO:0002189">
    <property type="term" value="C:ribose phosphate diphosphokinase complex"/>
    <property type="evidence" value="ECO:0007669"/>
    <property type="project" value="TreeGrafter"/>
</dbReference>
<dbReference type="GO" id="GO:0006164">
    <property type="term" value="P:purine nucleotide biosynthetic process"/>
    <property type="evidence" value="ECO:0007669"/>
    <property type="project" value="TreeGrafter"/>
</dbReference>
<dbReference type="InterPro" id="IPR000836">
    <property type="entry name" value="PRTase_dom"/>
</dbReference>
<keyword evidence="7" id="KW-0418">Kinase</keyword>
<evidence type="ECO:0000256" key="11">
    <source>
        <dbReference type="ARBA" id="ARBA00049535"/>
    </source>
</evidence>
<dbReference type="Gene3D" id="3.40.50.2020">
    <property type="match status" value="2"/>
</dbReference>
<evidence type="ECO:0000256" key="2">
    <source>
        <dbReference type="ARBA" id="ARBA00013247"/>
    </source>
</evidence>
<evidence type="ECO:0000259" key="13">
    <source>
        <dbReference type="Pfam" id="PF00156"/>
    </source>
</evidence>
<name>A0A1A9VJZ4_GLOAU</name>
<evidence type="ECO:0000256" key="5">
    <source>
        <dbReference type="ARBA" id="ARBA00022727"/>
    </source>
</evidence>
<protein>
    <recommendedName>
        <fullName evidence="2">ribose-phosphate diphosphokinase</fullName>
        <ecNumber evidence="2">2.7.6.1</ecNumber>
    </recommendedName>
</protein>
<sequence length="406" mass="44713">MKIIIGNASKELGESVVNRLDVQPSSAWISKFTDGEVNVEVANDLYNQEVYIVQSLSPPVNDNLMELLLIIDAVNRLGAKRIVVIIPYYGYSRQDRIIKNNDMQSALNAKLVANLIQTAGASSVAVIDLHSSQIEGFFDVPITNLNCFEAFVDCIHTENLAIVAPDVGAIGRARAFAKTLEEKYKIGLSDKIIVVDKYREKAGTSQVMNIIGEVANKNCVIVDDIVDSGGTLCNAALALKNCGAKSVISCITHGVLSGSAVEKISSSSLDKLVITDTILHKLEKTGKIKVVSVVDILTHFIQGEFANKRKITITKEEMLKIVQLVRIKLSNDEIDYYSKELAMLDWIHDTLLQVNTKGVSPMRYGSIDKDIHVRDDVINSQNIKEEILSNTKPEHGYFVVPKVIND</sequence>
<dbReference type="EnsemblMetazoa" id="GAUT039583-RA">
    <property type="protein sequence ID" value="GAUT039583-PA"/>
    <property type="gene ID" value="GAUT039583"/>
</dbReference>
<evidence type="ECO:0000313" key="15">
    <source>
        <dbReference type="EnsemblMetazoa" id="GAUT039583-PA"/>
    </source>
</evidence>
<keyword evidence="5 12" id="KW-0545">Nucleotide biosynthesis</keyword>
<dbReference type="SMART" id="SM01400">
    <property type="entry name" value="Pribosyltran_N"/>
    <property type="match status" value="1"/>
</dbReference>
<dbReference type="GO" id="GO:0004749">
    <property type="term" value="F:ribose phosphate diphosphokinase activity"/>
    <property type="evidence" value="ECO:0007669"/>
    <property type="project" value="UniProtKB-EC"/>
</dbReference>
<feature type="domain" description="Ribose-phosphate pyrophosphokinase N-terminal" evidence="14">
    <location>
        <begin position="1"/>
        <end position="120"/>
    </location>
</feature>
<organism evidence="15 16">
    <name type="scientific">Glossina austeni</name>
    <name type="common">Savannah tsetse fly</name>
    <dbReference type="NCBI Taxonomy" id="7395"/>
    <lineage>
        <taxon>Eukaryota</taxon>
        <taxon>Metazoa</taxon>
        <taxon>Ecdysozoa</taxon>
        <taxon>Arthropoda</taxon>
        <taxon>Hexapoda</taxon>
        <taxon>Insecta</taxon>
        <taxon>Pterygota</taxon>
        <taxon>Neoptera</taxon>
        <taxon>Endopterygota</taxon>
        <taxon>Diptera</taxon>
        <taxon>Brachycera</taxon>
        <taxon>Muscomorpha</taxon>
        <taxon>Hippoboscoidea</taxon>
        <taxon>Glossinidae</taxon>
        <taxon>Glossina</taxon>
    </lineage>
</organism>
<dbReference type="GO" id="GO:0000287">
    <property type="term" value="F:magnesium ion binding"/>
    <property type="evidence" value="ECO:0007669"/>
    <property type="project" value="InterPro"/>
</dbReference>
<feature type="domain" description="Phosphoribosyltransferase" evidence="13">
    <location>
        <begin position="156"/>
        <end position="272"/>
    </location>
</feature>
<keyword evidence="8" id="KW-0067">ATP-binding</keyword>
<dbReference type="CDD" id="cd06223">
    <property type="entry name" value="PRTases_typeI"/>
    <property type="match status" value="1"/>
</dbReference>
<dbReference type="NCBIfam" id="TIGR01251">
    <property type="entry name" value="ribP_PPkin"/>
    <property type="match status" value="1"/>
</dbReference>
<evidence type="ECO:0000259" key="14">
    <source>
        <dbReference type="Pfam" id="PF13793"/>
    </source>
</evidence>
<dbReference type="GO" id="GO:0006015">
    <property type="term" value="P:5-phosphoribose 1-diphosphate biosynthetic process"/>
    <property type="evidence" value="ECO:0007669"/>
    <property type="project" value="TreeGrafter"/>
</dbReference>
<comment type="catalytic activity">
    <reaction evidence="11">
        <text>D-ribose 5-phosphate + ATP = 5-phospho-alpha-D-ribose 1-diphosphate + AMP + H(+)</text>
        <dbReference type="Rhea" id="RHEA:15609"/>
        <dbReference type="ChEBI" id="CHEBI:15378"/>
        <dbReference type="ChEBI" id="CHEBI:30616"/>
        <dbReference type="ChEBI" id="CHEBI:58017"/>
        <dbReference type="ChEBI" id="CHEBI:78346"/>
        <dbReference type="ChEBI" id="CHEBI:456215"/>
        <dbReference type="EC" id="2.7.6.1"/>
    </reaction>
</comment>
<dbReference type="Pfam" id="PF02686">
    <property type="entry name" value="GatC"/>
    <property type="match status" value="1"/>
</dbReference>
<dbReference type="Proteomes" id="UP000078200">
    <property type="component" value="Unassembled WGS sequence"/>
</dbReference>
<dbReference type="InterPro" id="IPR003837">
    <property type="entry name" value="GatC"/>
</dbReference>
<dbReference type="InterPro" id="IPR036113">
    <property type="entry name" value="Asp/Glu-ADT_sf_sub_c"/>
</dbReference>
<keyword evidence="9" id="KW-0460">Magnesium</keyword>
<dbReference type="VEuPathDB" id="VectorBase:GAUT039583"/>
<dbReference type="AlphaFoldDB" id="A0A1A9VJZ4"/>
<evidence type="ECO:0000256" key="7">
    <source>
        <dbReference type="ARBA" id="ARBA00022777"/>
    </source>
</evidence>
<evidence type="ECO:0000256" key="6">
    <source>
        <dbReference type="ARBA" id="ARBA00022741"/>
    </source>
</evidence>
<evidence type="ECO:0000256" key="3">
    <source>
        <dbReference type="ARBA" id="ARBA00022679"/>
    </source>
</evidence>
<dbReference type="SUPFAM" id="SSF53271">
    <property type="entry name" value="PRTase-like"/>
    <property type="match status" value="1"/>
</dbReference>
<accession>A0A1A9VJZ4</accession>
<proteinExistence type="inferred from homology"/>
<dbReference type="NCBIfam" id="NF002320">
    <property type="entry name" value="PRK01259.1"/>
    <property type="match status" value="1"/>
</dbReference>
<evidence type="ECO:0000256" key="9">
    <source>
        <dbReference type="ARBA" id="ARBA00022842"/>
    </source>
</evidence>
<dbReference type="SUPFAM" id="SSF141000">
    <property type="entry name" value="Glu-tRNAGln amidotransferase C subunit"/>
    <property type="match status" value="1"/>
</dbReference>
<keyword evidence="10" id="KW-0496">Mitochondrion</keyword>
<evidence type="ECO:0000256" key="10">
    <source>
        <dbReference type="ARBA" id="ARBA00023128"/>
    </source>
</evidence>
<keyword evidence="16" id="KW-1185">Reference proteome</keyword>
<keyword evidence="4" id="KW-0479">Metal-binding</keyword>
<dbReference type="InterPro" id="IPR005946">
    <property type="entry name" value="Rib-P_diPkinase"/>
</dbReference>
<dbReference type="Pfam" id="PF00156">
    <property type="entry name" value="Pribosyltran"/>
    <property type="match status" value="1"/>
</dbReference>
<dbReference type="PANTHER" id="PTHR10210:SF41">
    <property type="entry name" value="RIBOSE-PHOSPHATE PYROPHOSPHOKINASE 1, CHLOROPLASTIC"/>
    <property type="match status" value="1"/>
</dbReference>
<dbReference type="EC" id="2.7.6.1" evidence="2"/>
<dbReference type="GO" id="GO:0005737">
    <property type="term" value="C:cytoplasm"/>
    <property type="evidence" value="ECO:0007669"/>
    <property type="project" value="TreeGrafter"/>
</dbReference>
<dbReference type="Pfam" id="PF13793">
    <property type="entry name" value="Pribosyltran_N"/>
    <property type="match status" value="1"/>
</dbReference>
<evidence type="ECO:0000256" key="1">
    <source>
        <dbReference type="ARBA" id="ARBA00006478"/>
    </source>
</evidence>
<dbReference type="InterPro" id="IPR029057">
    <property type="entry name" value="PRTase-like"/>
</dbReference>
<evidence type="ECO:0000256" key="4">
    <source>
        <dbReference type="ARBA" id="ARBA00022723"/>
    </source>
</evidence>